<dbReference type="InterPro" id="IPR007742">
    <property type="entry name" value="NosD_dom"/>
</dbReference>
<evidence type="ECO:0000313" key="3">
    <source>
        <dbReference type="EMBL" id="SEW37437.1"/>
    </source>
</evidence>
<dbReference type="RefSeq" id="WP_091433347.1">
    <property type="nucleotide sequence ID" value="NZ_FOJB01000003.1"/>
</dbReference>
<keyword evidence="1" id="KW-0732">Signal</keyword>
<dbReference type="NCBIfam" id="TIGR03804">
    <property type="entry name" value="para_beta_helix"/>
    <property type="match status" value="1"/>
</dbReference>
<feature type="domain" description="Carbohydrate-binding/sugar hydrolysis" evidence="2">
    <location>
        <begin position="41"/>
        <end position="189"/>
    </location>
</feature>
<dbReference type="InterPro" id="IPR006633">
    <property type="entry name" value="Carb-bd_sugar_hydrolysis-dom"/>
</dbReference>
<dbReference type="SUPFAM" id="SSF51126">
    <property type="entry name" value="Pectin lyase-like"/>
    <property type="match status" value="1"/>
</dbReference>
<dbReference type="SMART" id="SM00710">
    <property type="entry name" value="PbH1"/>
    <property type="match status" value="10"/>
</dbReference>
<evidence type="ECO:0000259" key="2">
    <source>
        <dbReference type="SMART" id="SM00722"/>
    </source>
</evidence>
<dbReference type="Proteomes" id="UP000199650">
    <property type="component" value="Unassembled WGS sequence"/>
</dbReference>
<organism evidence="3 4">
    <name type="scientific">Aliiroseovarius sediminilitoris</name>
    <dbReference type="NCBI Taxonomy" id="1173584"/>
    <lineage>
        <taxon>Bacteria</taxon>
        <taxon>Pseudomonadati</taxon>
        <taxon>Pseudomonadota</taxon>
        <taxon>Alphaproteobacteria</taxon>
        <taxon>Rhodobacterales</taxon>
        <taxon>Paracoccaceae</taxon>
        <taxon>Aliiroseovarius</taxon>
    </lineage>
</organism>
<keyword evidence="4" id="KW-1185">Reference proteome</keyword>
<dbReference type="InterPro" id="IPR006626">
    <property type="entry name" value="PbH1"/>
</dbReference>
<gene>
    <name evidence="3" type="ORF">SAMN05444851_3279</name>
</gene>
<dbReference type="Gene3D" id="2.160.20.10">
    <property type="entry name" value="Single-stranded right-handed beta-helix, Pectin lyase-like"/>
    <property type="match status" value="2"/>
</dbReference>
<reference evidence="3 4" key="1">
    <citation type="submission" date="2016-10" db="EMBL/GenBank/DDBJ databases">
        <authorList>
            <person name="de Groot N.N."/>
        </authorList>
    </citation>
    <scope>NUCLEOTIDE SEQUENCE [LARGE SCALE GENOMIC DNA]</scope>
    <source>
        <strain evidence="3 4">DSM 29439</strain>
    </source>
</reference>
<evidence type="ECO:0000256" key="1">
    <source>
        <dbReference type="SAM" id="SignalP"/>
    </source>
</evidence>
<dbReference type="InterPro" id="IPR022441">
    <property type="entry name" value="Para_beta_helix_rpt-2"/>
</dbReference>
<dbReference type="AlphaFoldDB" id="A0A1I0R9F1"/>
<dbReference type="InterPro" id="IPR011050">
    <property type="entry name" value="Pectin_lyase_fold/virulence"/>
</dbReference>
<dbReference type="STRING" id="1173584.SAMN05444851_3279"/>
<dbReference type="InterPro" id="IPR026464">
    <property type="entry name" value="NosD_copper_fam"/>
</dbReference>
<evidence type="ECO:0000313" key="4">
    <source>
        <dbReference type="Proteomes" id="UP000199650"/>
    </source>
</evidence>
<protein>
    <submittedName>
        <fullName evidence="3">Nitrous oxidase accessory protein</fullName>
    </submittedName>
</protein>
<dbReference type="OrthoDB" id="9767990at2"/>
<dbReference type="SMART" id="SM00722">
    <property type="entry name" value="CASH"/>
    <property type="match status" value="2"/>
</dbReference>
<feature type="chain" id="PRO_5011583147" evidence="1">
    <location>
        <begin position="23"/>
        <end position="423"/>
    </location>
</feature>
<dbReference type="InterPro" id="IPR012334">
    <property type="entry name" value="Pectin_lyas_fold"/>
</dbReference>
<proteinExistence type="predicted"/>
<feature type="signal peptide" evidence="1">
    <location>
        <begin position="1"/>
        <end position="22"/>
    </location>
</feature>
<dbReference type="Pfam" id="PF05048">
    <property type="entry name" value="NosD"/>
    <property type="match status" value="1"/>
</dbReference>
<name>A0A1I0R9F1_9RHOB</name>
<dbReference type="NCBIfam" id="TIGR04247">
    <property type="entry name" value="NosD_copper_fam"/>
    <property type="match status" value="1"/>
</dbReference>
<accession>A0A1I0R9F1</accession>
<sequence length="423" mass="45849">MRNLLPLLTVLFTLLTTSVVSAAELIVPAEEGALANAIAGAAPGDVLILSPGRHAGPVTLDQPITLDGRGKAVIDAGGMGSVITVTGEDIVVRGLELVGSGSNHETIDSGVLLTKTARRAIVENNRILGNLYGVDIHGANDSIVRGNTIEGRQDRNMNSRGNGVYVWNAPGAQVLDNDIRFGRDGIFVNTSKRNLFKGNLLRDLRFAVHYMYADRSEVSDNVSIGNHLGYAIMFTSQVKVLNNVSLNDRDHGVMLNYANDSEFIGNYVKNASDRCTFLYNANKNVFTDNWFEGCDIGIHFTAGSERNRIVGNSFVGNRTQVKYVSTKWVEWSEDGRGNYWSDFAAFDVDGDGIADSPYRPNDSMDQVLWTQPAAKLLLGSPAVQLVRWSQSAFPALLPGGVIDSNPLMRPVKPAASQKVPHDG</sequence>
<dbReference type="EMBL" id="FOJB01000003">
    <property type="protein sequence ID" value="SEW37437.1"/>
    <property type="molecule type" value="Genomic_DNA"/>
</dbReference>
<feature type="domain" description="Carbohydrate-binding/sugar hydrolysis" evidence="2">
    <location>
        <begin position="195"/>
        <end position="356"/>
    </location>
</feature>